<evidence type="ECO:0000256" key="1">
    <source>
        <dbReference type="SAM" id="MobiDB-lite"/>
    </source>
</evidence>
<sequence length="68" mass="7677">MHQETQKKTIRLSMKRKHTPQSSPTNKKTLSQSSEHHSPFPFLSPPLSWGDNQEASLLSSLIYLSSPS</sequence>
<dbReference type="EMBL" id="QZWG01000006">
    <property type="protein sequence ID" value="RZC05186.1"/>
    <property type="molecule type" value="Genomic_DNA"/>
</dbReference>
<feature type="region of interest" description="Disordered" evidence="1">
    <location>
        <begin position="1"/>
        <end position="46"/>
    </location>
</feature>
<name>A0A445K3B7_GLYSO</name>
<gene>
    <name evidence="2" type="ORF">D0Y65_013391</name>
</gene>
<evidence type="ECO:0000313" key="2">
    <source>
        <dbReference type="EMBL" id="RZC05186.1"/>
    </source>
</evidence>
<protein>
    <submittedName>
        <fullName evidence="2">Uncharacterized protein</fullName>
    </submittedName>
</protein>
<organism evidence="2 3">
    <name type="scientific">Glycine soja</name>
    <name type="common">Wild soybean</name>
    <dbReference type="NCBI Taxonomy" id="3848"/>
    <lineage>
        <taxon>Eukaryota</taxon>
        <taxon>Viridiplantae</taxon>
        <taxon>Streptophyta</taxon>
        <taxon>Embryophyta</taxon>
        <taxon>Tracheophyta</taxon>
        <taxon>Spermatophyta</taxon>
        <taxon>Magnoliopsida</taxon>
        <taxon>eudicotyledons</taxon>
        <taxon>Gunneridae</taxon>
        <taxon>Pentapetalae</taxon>
        <taxon>rosids</taxon>
        <taxon>fabids</taxon>
        <taxon>Fabales</taxon>
        <taxon>Fabaceae</taxon>
        <taxon>Papilionoideae</taxon>
        <taxon>50 kb inversion clade</taxon>
        <taxon>NPAAA clade</taxon>
        <taxon>indigoferoid/millettioid clade</taxon>
        <taxon>Phaseoleae</taxon>
        <taxon>Glycine</taxon>
        <taxon>Glycine subgen. Soja</taxon>
    </lineage>
</organism>
<evidence type="ECO:0000313" key="3">
    <source>
        <dbReference type="Proteomes" id="UP000289340"/>
    </source>
</evidence>
<feature type="compositionally biased region" description="Polar residues" evidence="1">
    <location>
        <begin position="20"/>
        <end position="32"/>
    </location>
</feature>
<keyword evidence="3" id="KW-1185">Reference proteome</keyword>
<reference evidence="2 3" key="1">
    <citation type="submission" date="2018-09" db="EMBL/GenBank/DDBJ databases">
        <title>A high-quality reference genome of wild soybean provides a powerful tool to mine soybean genomes.</title>
        <authorList>
            <person name="Xie M."/>
            <person name="Chung C.Y.L."/>
            <person name="Li M.-W."/>
            <person name="Wong F.-L."/>
            <person name="Chan T.-F."/>
            <person name="Lam H.-M."/>
        </authorList>
    </citation>
    <scope>NUCLEOTIDE SEQUENCE [LARGE SCALE GENOMIC DNA]</scope>
    <source>
        <strain evidence="3">cv. W05</strain>
        <tissue evidence="2">Hypocotyl of etiolated seedlings</tissue>
    </source>
</reference>
<comment type="caution">
    <text evidence="2">The sequence shown here is derived from an EMBL/GenBank/DDBJ whole genome shotgun (WGS) entry which is preliminary data.</text>
</comment>
<accession>A0A445K3B7</accession>
<feature type="compositionally biased region" description="Basic residues" evidence="1">
    <location>
        <begin position="8"/>
        <end position="19"/>
    </location>
</feature>
<dbReference type="AlphaFoldDB" id="A0A445K3B7"/>
<proteinExistence type="predicted"/>
<dbReference type="Proteomes" id="UP000289340">
    <property type="component" value="Chromosome 6"/>
</dbReference>